<evidence type="ECO:0000256" key="6">
    <source>
        <dbReference type="ARBA" id="ARBA00023125"/>
    </source>
</evidence>
<comment type="similarity">
    <text evidence="10">Belongs to the peptidase S24 family.</text>
</comment>
<proteinExistence type="inferred from homology"/>
<keyword evidence="4 10" id="KW-0378">Hydrolase</keyword>
<evidence type="ECO:0000256" key="2">
    <source>
        <dbReference type="ARBA" id="ARBA00022705"/>
    </source>
</evidence>
<dbReference type="InterPro" id="IPR036388">
    <property type="entry name" value="WH-like_DNA-bd_sf"/>
</dbReference>
<comment type="caution">
    <text evidence="13">The sequence shown here is derived from an EMBL/GenBank/DDBJ whole genome shotgun (WGS) entry which is preliminary data.</text>
</comment>
<organism evidence="13 14">
    <name type="scientific">Candidatus Synechococcus spongiarum SP3</name>
    <dbReference type="NCBI Taxonomy" id="1604020"/>
    <lineage>
        <taxon>Bacteria</taxon>
        <taxon>Bacillati</taxon>
        <taxon>Cyanobacteriota</taxon>
        <taxon>Cyanophyceae</taxon>
        <taxon>Synechococcales</taxon>
        <taxon>Synechococcaceae</taxon>
        <taxon>Synechococcus</taxon>
    </lineage>
</organism>
<protein>
    <recommendedName>
        <fullName evidence="10">LexA repressor</fullName>
        <ecNumber evidence="10">3.4.21.88</ecNumber>
    </recommendedName>
</protein>
<keyword evidence="2 10" id="KW-0235">DNA replication</keyword>
<dbReference type="HAMAP" id="MF_00015">
    <property type="entry name" value="LexA"/>
    <property type="match status" value="1"/>
</dbReference>
<dbReference type="PATRIC" id="fig|1604020.3.peg.1403"/>
<dbReference type="SUPFAM" id="SSF51306">
    <property type="entry name" value="LexA/Signal peptidase"/>
    <property type="match status" value="1"/>
</dbReference>
<dbReference type="GO" id="GO:0003677">
    <property type="term" value="F:DNA binding"/>
    <property type="evidence" value="ECO:0007669"/>
    <property type="project" value="UniProtKB-UniRule"/>
</dbReference>
<keyword evidence="9 10" id="KW-0742">SOS response</keyword>
<dbReference type="InterPro" id="IPR006200">
    <property type="entry name" value="LexA"/>
</dbReference>
<evidence type="ECO:0000256" key="3">
    <source>
        <dbReference type="ARBA" id="ARBA00022763"/>
    </source>
</evidence>
<feature type="DNA-binding region" description="H-T-H motif" evidence="10">
    <location>
        <begin position="30"/>
        <end position="50"/>
    </location>
</feature>
<comment type="subunit">
    <text evidence="10">Homodimer.</text>
</comment>
<feature type="site" description="Cleavage; by autolysis" evidence="10">
    <location>
        <begin position="86"/>
        <end position="87"/>
    </location>
</feature>
<dbReference type="SUPFAM" id="SSF46785">
    <property type="entry name" value="Winged helix' DNA-binding domain"/>
    <property type="match status" value="1"/>
</dbReference>
<dbReference type="PANTHER" id="PTHR33516">
    <property type="entry name" value="LEXA REPRESSOR"/>
    <property type="match status" value="1"/>
</dbReference>
<dbReference type="GO" id="GO:0045892">
    <property type="term" value="P:negative regulation of DNA-templated transcription"/>
    <property type="evidence" value="ECO:0007669"/>
    <property type="project" value="UniProtKB-UniRule"/>
</dbReference>
<accession>A0A0G2HJY5</accession>
<comment type="function">
    <text evidence="10">Represses a number of genes involved in the response to DNA damage (SOS response), including recA and lexA. In the presence of single-stranded DNA, RecA interacts with LexA causing an autocatalytic cleavage which disrupts the DNA-binding part of LexA, leading to derepression of the SOS regulon and eventually DNA repair.</text>
</comment>
<keyword evidence="6 10" id="KW-0238">DNA-binding</keyword>
<evidence type="ECO:0000256" key="7">
    <source>
        <dbReference type="ARBA" id="ARBA00023163"/>
    </source>
</evidence>
<evidence type="ECO:0000256" key="9">
    <source>
        <dbReference type="ARBA" id="ARBA00023236"/>
    </source>
</evidence>
<keyword evidence="3 10" id="KW-0227">DNA damage</keyword>
<keyword evidence="8 10" id="KW-0234">DNA repair</keyword>
<gene>
    <name evidence="10" type="primary">lexA</name>
    <name evidence="13" type="ORF">TE42_07545</name>
</gene>
<keyword evidence="5 10" id="KW-0805">Transcription regulation</keyword>
<dbReference type="GO" id="GO:0006260">
    <property type="term" value="P:DNA replication"/>
    <property type="evidence" value="ECO:0007669"/>
    <property type="project" value="UniProtKB-UniRule"/>
</dbReference>
<dbReference type="EMBL" id="JXQG01000047">
    <property type="protein sequence ID" value="KKZ11601.1"/>
    <property type="molecule type" value="Genomic_DNA"/>
</dbReference>
<name>A0A0G2HJY5_9SYNE</name>
<dbReference type="AlphaFoldDB" id="A0A0G2HJY5"/>
<keyword evidence="7 10" id="KW-0804">Transcription</keyword>
<dbReference type="InterPro" id="IPR036286">
    <property type="entry name" value="LexA/Signal_pep-like_sf"/>
</dbReference>
<evidence type="ECO:0000313" key="14">
    <source>
        <dbReference type="Proteomes" id="UP000035067"/>
    </source>
</evidence>
<evidence type="ECO:0000256" key="4">
    <source>
        <dbReference type="ARBA" id="ARBA00022801"/>
    </source>
</evidence>
<dbReference type="Pfam" id="PF00717">
    <property type="entry name" value="Peptidase_S24"/>
    <property type="match status" value="1"/>
</dbReference>
<keyword evidence="1 10" id="KW-0678">Repressor</keyword>
<evidence type="ECO:0000256" key="10">
    <source>
        <dbReference type="HAMAP-Rule" id="MF_00015"/>
    </source>
</evidence>
<dbReference type="EC" id="3.4.21.88" evidence="10"/>
<evidence type="ECO:0000256" key="8">
    <source>
        <dbReference type="ARBA" id="ARBA00023204"/>
    </source>
</evidence>
<dbReference type="Pfam" id="PF01726">
    <property type="entry name" value="LexA_DNA_bind"/>
    <property type="match status" value="1"/>
</dbReference>
<reference evidence="13 14" key="1">
    <citation type="submission" date="2015-01" db="EMBL/GenBank/DDBJ databases">
        <title>Lifestyle Evolution in Cyanobacterial Symbionts of Sponges.</title>
        <authorList>
            <person name="Burgsdorf I."/>
            <person name="Slaby B.M."/>
            <person name="Handley K.M."/>
            <person name="Haber M."/>
            <person name="Blom J."/>
            <person name="Marshall C.W."/>
            <person name="Gilbert J.A."/>
            <person name="Hentschel U."/>
            <person name="Steindler L."/>
        </authorList>
    </citation>
    <scope>NUCLEOTIDE SEQUENCE [LARGE SCALE GENOMIC DNA]</scope>
    <source>
        <strain evidence="13">SP3</strain>
    </source>
</reference>
<dbReference type="GO" id="GO:0006508">
    <property type="term" value="P:proteolysis"/>
    <property type="evidence" value="ECO:0007669"/>
    <property type="project" value="InterPro"/>
</dbReference>
<dbReference type="InterPro" id="IPR015927">
    <property type="entry name" value="Peptidase_S24_S26A/B/C"/>
</dbReference>
<dbReference type="NCBIfam" id="TIGR00498">
    <property type="entry name" value="lexA"/>
    <property type="match status" value="1"/>
</dbReference>
<dbReference type="InterPro" id="IPR050077">
    <property type="entry name" value="LexA_repressor"/>
</dbReference>
<dbReference type="Gene3D" id="2.10.109.10">
    <property type="entry name" value="Umud Fragment, subunit A"/>
    <property type="match status" value="1"/>
</dbReference>
<evidence type="ECO:0000256" key="1">
    <source>
        <dbReference type="ARBA" id="ARBA00022491"/>
    </source>
</evidence>
<sequence>MKPQPLTVAQQELYDWIVEFLANHGHAPSIRQMMEAMGLRSPAPIQSRLRYLQKKGWIQWKPGRARTLQLNNHPPTGIPVLGTVSAGGLVKTFPDVEDHLDLQTTLKEENVFALTVCGDSMIGAHITAGDMAVMKPVTDIQTLPNGAIVSAMVPGEGTTLKFFHKNGPTIRLEPANLAYKPIILPAEQVVIQGRLVAVWRQVQAFAGRR</sequence>
<evidence type="ECO:0000259" key="12">
    <source>
        <dbReference type="Pfam" id="PF01726"/>
    </source>
</evidence>
<dbReference type="PANTHER" id="PTHR33516:SF2">
    <property type="entry name" value="LEXA REPRESSOR-RELATED"/>
    <property type="match status" value="1"/>
</dbReference>
<evidence type="ECO:0000313" key="13">
    <source>
        <dbReference type="EMBL" id="KKZ11601.1"/>
    </source>
</evidence>
<dbReference type="InterPro" id="IPR006199">
    <property type="entry name" value="LexA_DNA-bd_dom"/>
</dbReference>
<keyword evidence="10" id="KW-0068">Autocatalytic cleavage</keyword>
<feature type="active site" description="For autocatalytic cleavage activity" evidence="10">
    <location>
        <position position="120"/>
    </location>
</feature>
<dbReference type="CDD" id="cd06529">
    <property type="entry name" value="S24_LexA-like"/>
    <property type="match status" value="1"/>
</dbReference>
<dbReference type="GO" id="GO:0006281">
    <property type="term" value="P:DNA repair"/>
    <property type="evidence" value="ECO:0007669"/>
    <property type="project" value="UniProtKB-UniRule"/>
</dbReference>
<dbReference type="Proteomes" id="UP000035067">
    <property type="component" value="Unassembled WGS sequence"/>
</dbReference>
<dbReference type="Gene3D" id="1.10.10.10">
    <property type="entry name" value="Winged helix-like DNA-binding domain superfamily/Winged helix DNA-binding domain"/>
    <property type="match status" value="1"/>
</dbReference>
<dbReference type="InterPro" id="IPR039418">
    <property type="entry name" value="LexA-like"/>
</dbReference>
<comment type="catalytic activity">
    <reaction evidence="10">
        <text>Hydrolysis of Ala-|-Gly bond in repressor LexA.</text>
        <dbReference type="EC" id="3.4.21.88"/>
    </reaction>
</comment>
<feature type="active site" description="For autocatalytic cleavage activity" evidence="10">
    <location>
        <position position="161"/>
    </location>
</feature>
<dbReference type="InterPro" id="IPR036390">
    <property type="entry name" value="WH_DNA-bd_sf"/>
</dbReference>
<feature type="domain" description="Peptidase S24/S26A/S26B/S26C" evidence="11">
    <location>
        <begin position="79"/>
        <end position="196"/>
    </location>
</feature>
<evidence type="ECO:0000256" key="5">
    <source>
        <dbReference type="ARBA" id="ARBA00023015"/>
    </source>
</evidence>
<feature type="domain" description="LexA repressor DNA-binding" evidence="12">
    <location>
        <begin position="4"/>
        <end position="67"/>
    </location>
</feature>
<evidence type="ECO:0000259" key="11">
    <source>
        <dbReference type="Pfam" id="PF00717"/>
    </source>
</evidence>
<dbReference type="GO" id="GO:0009432">
    <property type="term" value="P:SOS response"/>
    <property type="evidence" value="ECO:0007669"/>
    <property type="project" value="UniProtKB-UniRule"/>
</dbReference>
<dbReference type="GO" id="GO:0004252">
    <property type="term" value="F:serine-type endopeptidase activity"/>
    <property type="evidence" value="ECO:0007669"/>
    <property type="project" value="UniProtKB-UniRule"/>
</dbReference>